<dbReference type="OrthoDB" id="7777654at2759"/>
<dbReference type="InterPro" id="IPR002937">
    <property type="entry name" value="Amino_oxidase"/>
</dbReference>
<evidence type="ECO:0000313" key="11">
    <source>
        <dbReference type="Proteomes" id="UP000007819"/>
    </source>
</evidence>
<dbReference type="InParanoid" id="D5K775"/>
<evidence type="ECO:0000313" key="10">
    <source>
        <dbReference type="EnsemblMetazoa" id="NP_001171302.1"/>
    </source>
</evidence>
<accession>D5K775</accession>
<dbReference type="EMBL" id="GU456379">
    <property type="protein sequence ID" value="ADF29294.1"/>
    <property type="molecule type" value="Genomic_DNA"/>
</dbReference>
<name>D5K775_ACYPI</name>
<dbReference type="PROSITE" id="PS00982">
    <property type="entry name" value="PHYTOENE_DH"/>
    <property type="match status" value="1"/>
</dbReference>
<keyword evidence="11" id="KW-1185">Reference proteome</keyword>
<evidence type="ECO:0000256" key="2">
    <source>
        <dbReference type="ARBA" id="ARBA00006046"/>
    </source>
</evidence>
<dbReference type="Proteomes" id="UP000007819">
    <property type="component" value="Unassembled WGS sequence"/>
</dbReference>
<proteinExistence type="inferred from homology"/>
<evidence type="ECO:0000256" key="6">
    <source>
        <dbReference type="ARBA" id="ARBA00034551"/>
    </source>
</evidence>
<keyword evidence="7" id="KW-0812">Transmembrane</keyword>
<dbReference type="Gene3D" id="3.50.50.60">
    <property type="entry name" value="FAD/NAD(P)-binding domain"/>
    <property type="match status" value="2"/>
</dbReference>
<dbReference type="NCBIfam" id="TIGR02734">
    <property type="entry name" value="crtI_fam"/>
    <property type="match status" value="1"/>
</dbReference>
<keyword evidence="5" id="KW-0560">Oxidoreductase</keyword>
<evidence type="ECO:0000256" key="4">
    <source>
        <dbReference type="ARBA" id="ARBA00022746"/>
    </source>
</evidence>
<dbReference type="InterPro" id="IPR008150">
    <property type="entry name" value="Phytoene_DH_bac_CS"/>
</dbReference>
<feature type="transmembrane region" description="Helical" evidence="7">
    <location>
        <begin position="509"/>
        <end position="528"/>
    </location>
</feature>
<sequence>MVVKIIIIGSGVGGTAVAARLSKKGFQVEIYEKNSYNGGRCSLIYQNGHRFDQGPSLYLMPKIFEETFEDLGEDIKNHIELLKCPTNYSVHFHDGETFELTTDISKLSRSLEKYEGSGESTLINFLNYLKLTHLYYRKSVKKALQTDFQHWYDFFNPRHIPDVIQLHLLDTVYNKVSKYFKSDYMRKAFSFQTMYLGMSPYDGLALYSLLQYTEIAEGIWYPKGGYHKVLEILEKIAVQHGAKFNYNADVQEIIIDDKGVAKGIKLVNGDVVNSDIVICNADLTYAYNKLLPKTSYAEKLDKKEHTSSSISFYWSMNTIVSQLNVHNIFLAEKYKESFDQIFKDHTLPDDPSFYVNVPSRIDPTAAPEGKDSIVVLVPVGHLSNEPNIDFDKLVNKAREQVIDTIEKRLKISNFRSMIDHEKVNDPRTWRNEFNLWKGSILGLSHTFLQVVWFRPSLKCNIFKNLYFVGASAHPGTGVPVVLCGAKLLENQLCDRFLKSKAKLSLWSKCVSFLISLLTLLFLWISLFFNKT</sequence>
<dbReference type="eggNOG" id="KOG4254">
    <property type="taxonomic scope" value="Eukaryota"/>
</dbReference>
<feature type="domain" description="Amine oxidase" evidence="8">
    <location>
        <begin position="14"/>
        <end position="479"/>
    </location>
</feature>
<dbReference type="AlphaFoldDB" id="D5K775"/>
<dbReference type="PANTHER" id="PTHR43734:SF1">
    <property type="entry name" value="PHYTOENE DESATURASE"/>
    <property type="match status" value="1"/>
</dbReference>
<comment type="pathway">
    <text evidence="1">Carotenoid biosynthesis.</text>
</comment>
<dbReference type="Pfam" id="PF01593">
    <property type="entry name" value="Amino_oxidase"/>
    <property type="match status" value="1"/>
</dbReference>
<keyword evidence="7" id="KW-1133">Transmembrane helix</keyword>
<comment type="similarity">
    <text evidence="2">Belongs to the carotenoid/retinoid oxidoreductase family.</text>
</comment>
<evidence type="ECO:0000256" key="3">
    <source>
        <dbReference type="ARBA" id="ARBA00013293"/>
    </source>
</evidence>
<dbReference type="InterPro" id="IPR036188">
    <property type="entry name" value="FAD/NAD-bd_sf"/>
</dbReference>
<dbReference type="SUPFAM" id="SSF51905">
    <property type="entry name" value="FAD/NAD(P)-binding domain"/>
    <property type="match status" value="1"/>
</dbReference>
<reference evidence="10" key="3">
    <citation type="submission" date="2022-06" db="UniProtKB">
        <authorList>
            <consortium name="EnsemblMetazoa"/>
        </authorList>
    </citation>
    <scope>IDENTIFICATION</scope>
</reference>
<protein>
    <recommendedName>
        <fullName evidence="3">Phytoene desaturase</fullName>
    </recommendedName>
    <alternativeName>
        <fullName evidence="6">Phytoene desaturase (3,4-didehydrolycopene-forming)</fullName>
    </alternativeName>
</protein>
<dbReference type="GO" id="GO:0016117">
    <property type="term" value="P:carotenoid biosynthetic process"/>
    <property type="evidence" value="ECO:0007669"/>
    <property type="project" value="UniProtKB-KW"/>
</dbReference>
<evidence type="ECO:0000259" key="8">
    <source>
        <dbReference type="Pfam" id="PF01593"/>
    </source>
</evidence>
<reference evidence="9" key="1">
    <citation type="journal article" date="2010" name="Science">
        <title>Lateral transfer of genes from fungi underlies carotenoid production in aphids.</title>
        <authorList>
            <person name="Moran N.A."/>
            <person name="Jarvik T."/>
        </authorList>
    </citation>
    <scope>NUCLEOTIDE SEQUENCE</scope>
    <source>
        <strain evidence="9">LSR1</strain>
    </source>
</reference>
<dbReference type="RefSeq" id="NP_001171302.1">
    <property type="nucleotide sequence ID" value="NM_001177831.1"/>
</dbReference>
<dbReference type="HOGENOM" id="CLU_019722_2_1_1"/>
<accession>J9KAA1</accession>
<dbReference type="KEGG" id="api:100169245"/>
<reference evidence="11" key="2">
    <citation type="submission" date="2010-06" db="EMBL/GenBank/DDBJ databases">
        <authorList>
            <person name="Jiang H."/>
            <person name="Abraham K."/>
            <person name="Ali S."/>
            <person name="Alsbrooks S.L."/>
            <person name="Anim B.N."/>
            <person name="Anosike U.S."/>
            <person name="Attaway T."/>
            <person name="Bandaranaike D.P."/>
            <person name="Battles P.K."/>
            <person name="Bell S.N."/>
            <person name="Bell A.V."/>
            <person name="Beltran B."/>
            <person name="Bickham C."/>
            <person name="Bustamante Y."/>
            <person name="Caleb T."/>
            <person name="Canada A."/>
            <person name="Cardenas V."/>
            <person name="Carter K."/>
            <person name="Chacko J."/>
            <person name="Chandrabose M.N."/>
            <person name="Chavez D."/>
            <person name="Chavez A."/>
            <person name="Chen L."/>
            <person name="Chu H.-S."/>
            <person name="Claassen K.J."/>
            <person name="Cockrell R."/>
            <person name="Collins M."/>
            <person name="Cooper J.A."/>
            <person name="Cree A."/>
            <person name="Curry S.M."/>
            <person name="Da Y."/>
            <person name="Dao M.D."/>
            <person name="Das B."/>
            <person name="Davila M.-L."/>
            <person name="Davy-Carroll L."/>
            <person name="Denson S."/>
            <person name="Dinh H."/>
            <person name="Ebong V.E."/>
            <person name="Edwards J.R."/>
            <person name="Egan A."/>
            <person name="El-Daye J."/>
            <person name="Escobedo L."/>
            <person name="Fernandez S."/>
            <person name="Fernando P.R."/>
            <person name="Flagg N."/>
            <person name="Forbes L.D."/>
            <person name="Fowler R.G."/>
            <person name="Fu Q."/>
            <person name="Gabisi R.A."/>
            <person name="Ganer J."/>
            <person name="Garbino Pronczuk A."/>
            <person name="Garcia R.M."/>
            <person name="Garner T."/>
            <person name="Garrett T.E."/>
            <person name="Gonzalez D.A."/>
            <person name="Hamid H."/>
            <person name="Hawkins E.S."/>
            <person name="Hirani K."/>
            <person name="Hogues M.E."/>
            <person name="Hollins B."/>
            <person name="Hsiao C.-H."/>
            <person name="Jabil R."/>
            <person name="James M.L."/>
            <person name="Jhangiani S.N."/>
            <person name="Johnson B."/>
            <person name="Johnson Q."/>
            <person name="Joshi V."/>
            <person name="Kalu J.B."/>
            <person name="Kam C."/>
            <person name="Kashfia A."/>
            <person name="Keebler J."/>
            <person name="Kisamo H."/>
            <person name="Kovar C.L."/>
            <person name="Lago L.A."/>
            <person name="Lai C.-Y."/>
            <person name="Laidlaw J."/>
            <person name="Lara F."/>
            <person name="Le T.-K."/>
            <person name="Lee S.L."/>
            <person name="Legall F.H."/>
            <person name="Lemon S.J."/>
            <person name="Lewis L.R."/>
            <person name="Li B."/>
            <person name="Liu Y."/>
            <person name="Liu Y.-S."/>
            <person name="Lopez J."/>
            <person name="Lozado R.J."/>
            <person name="Lu J."/>
            <person name="Madu R.C."/>
            <person name="Maheshwari M."/>
            <person name="Maheshwari R."/>
            <person name="Malloy K."/>
            <person name="Martinez E."/>
            <person name="Mathew T."/>
            <person name="Mercado I.C."/>
            <person name="Mercado C."/>
            <person name="Meyer B."/>
            <person name="Montgomery K."/>
            <person name="Morgan M.B."/>
            <person name="Munidasa M."/>
            <person name="Nazareth L.V."/>
            <person name="Nelson J."/>
            <person name="Ng B.M."/>
            <person name="Nguyen N.B."/>
            <person name="Nguyen P.Q."/>
            <person name="Nguyen T."/>
            <person name="Obregon M."/>
            <person name="Okwuonu G.O."/>
            <person name="Onwere C.G."/>
            <person name="Orozco G."/>
            <person name="Parra A."/>
            <person name="Patel S."/>
            <person name="Patil S."/>
            <person name="Perez A."/>
            <person name="Perez Y."/>
            <person name="Pham C."/>
            <person name="Primus E.L."/>
            <person name="Pu L.-L."/>
            <person name="Puazo M."/>
            <person name="Qin X."/>
            <person name="Quiroz J.B."/>
            <person name="Reese J."/>
            <person name="Richards S."/>
            <person name="Rives C.M."/>
            <person name="Robberts R."/>
            <person name="Ruiz S.J."/>
            <person name="Ruiz M.J."/>
            <person name="Santibanez J."/>
            <person name="Schneider B.W."/>
            <person name="Sisson I."/>
            <person name="Smith M."/>
            <person name="Sodergren E."/>
            <person name="Song X.-Z."/>
            <person name="Song B.B."/>
            <person name="Summersgill H."/>
            <person name="Thelus R."/>
            <person name="Thornton R.D."/>
            <person name="Trejos Z.Y."/>
            <person name="Usmani K."/>
            <person name="Vattathil S."/>
            <person name="Villasana D."/>
            <person name="Walker D.L."/>
            <person name="Wang S."/>
            <person name="Wang K."/>
            <person name="White C.S."/>
            <person name="Williams A.C."/>
            <person name="Williamson J."/>
            <person name="Wilson K."/>
            <person name="Woghiren I.O."/>
            <person name="Woodworth J.R."/>
            <person name="Worley K.C."/>
            <person name="Wright R.A."/>
            <person name="Wu W."/>
            <person name="Young L."/>
            <person name="Zhang L."/>
            <person name="Zhang J."/>
            <person name="Zhu Y."/>
            <person name="Muzny D.M."/>
            <person name="Weinstock G."/>
            <person name="Gibbs R.A."/>
        </authorList>
    </citation>
    <scope>NUCLEOTIDE SEQUENCE [LARGE SCALE GENOMIC DNA]</scope>
    <source>
        <strain evidence="11">LSR1</strain>
    </source>
</reference>
<dbReference type="PANTHER" id="PTHR43734">
    <property type="entry name" value="PHYTOENE DESATURASE"/>
    <property type="match status" value="1"/>
</dbReference>
<organism evidence="9">
    <name type="scientific">Acyrthosiphon pisum</name>
    <name type="common">Pea aphid</name>
    <dbReference type="NCBI Taxonomy" id="7029"/>
    <lineage>
        <taxon>Eukaryota</taxon>
        <taxon>Metazoa</taxon>
        <taxon>Ecdysozoa</taxon>
        <taxon>Arthropoda</taxon>
        <taxon>Hexapoda</taxon>
        <taxon>Insecta</taxon>
        <taxon>Pterygota</taxon>
        <taxon>Neoptera</taxon>
        <taxon>Paraneoptera</taxon>
        <taxon>Hemiptera</taxon>
        <taxon>Sternorrhyncha</taxon>
        <taxon>Aphidomorpha</taxon>
        <taxon>Aphidoidea</taxon>
        <taxon>Aphididae</taxon>
        <taxon>Macrosiphini</taxon>
        <taxon>Acyrthosiphon</taxon>
    </lineage>
</organism>
<dbReference type="EnsemblMetazoa" id="NM_001177831.1">
    <property type="protein sequence ID" value="NP_001171302.1"/>
    <property type="gene ID" value="GeneID_100169245"/>
</dbReference>
<dbReference type="InterPro" id="IPR014105">
    <property type="entry name" value="Carotenoid/retinoid_OxRdtase"/>
</dbReference>
<keyword evidence="4" id="KW-0125">Carotenoid biosynthesis</keyword>
<evidence type="ECO:0000313" key="9">
    <source>
        <dbReference type="EMBL" id="ADF29294.1"/>
    </source>
</evidence>
<keyword evidence="7" id="KW-0472">Membrane</keyword>
<gene>
    <name evidence="9" type="primary">tor</name>
    <name evidence="10" type="synonym">100169245</name>
</gene>
<evidence type="ECO:0000256" key="1">
    <source>
        <dbReference type="ARBA" id="ARBA00004829"/>
    </source>
</evidence>
<dbReference type="STRING" id="7029.D5K775"/>
<dbReference type="GeneID" id="100169245"/>
<dbReference type="FunFam" id="3.50.50.60:FF:000171">
    <property type="entry name" value="zeta-carotene-forming phytoene desaturase"/>
    <property type="match status" value="1"/>
</dbReference>
<evidence type="ECO:0000256" key="5">
    <source>
        <dbReference type="ARBA" id="ARBA00023002"/>
    </source>
</evidence>
<evidence type="ECO:0000256" key="7">
    <source>
        <dbReference type="SAM" id="Phobius"/>
    </source>
</evidence>
<dbReference type="GO" id="GO:0016627">
    <property type="term" value="F:oxidoreductase activity, acting on the CH-CH group of donors"/>
    <property type="evidence" value="ECO:0007669"/>
    <property type="project" value="UniProtKB-ARBA"/>
</dbReference>